<reference evidence="2 3" key="1">
    <citation type="submission" date="2019-07" db="EMBL/GenBank/DDBJ databases">
        <title>Whole genome shotgun sequence of Novosphingobium sediminis NBRC 106119.</title>
        <authorList>
            <person name="Hosoyama A."/>
            <person name="Uohara A."/>
            <person name="Ohji S."/>
            <person name="Ichikawa N."/>
        </authorList>
    </citation>
    <scope>NUCLEOTIDE SEQUENCE [LARGE SCALE GENOMIC DNA]</scope>
    <source>
        <strain evidence="2 3">NBRC 106119</strain>
    </source>
</reference>
<comment type="caution">
    <text evidence="2">The sequence shown here is derived from an EMBL/GenBank/DDBJ whole genome shotgun (WGS) entry which is preliminary data.</text>
</comment>
<dbReference type="PROSITE" id="PS50995">
    <property type="entry name" value="HTH_MARR_2"/>
    <property type="match status" value="1"/>
</dbReference>
<dbReference type="InterPro" id="IPR039422">
    <property type="entry name" value="MarR/SlyA-like"/>
</dbReference>
<dbReference type="RefSeq" id="WP_147157627.1">
    <property type="nucleotide sequence ID" value="NZ_BJYR01000001.1"/>
</dbReference>
<proteinExistence type="predicted"/>
<dbReference type="Pfam" id="PF12802">
    <property type="entry name" value="MarR_2"/>
    <property type="match status" value="1"/>
</dbReference>
<evidence type="ECO:0000259" key="1">
    <source>
        <dbReference type="PROSITE" id="PS50995"/>
    </source>
</evidence>
<evidence type="ECO:0000313" key="3">
    <source>
        <dbReference type="Proteomes" id="UP000321464"/>
    </source>
</evidence>
<keyword evidence="3" id="KW-1185">Reference proteome</keyword>
<dbReference type="AlphaFoldDB" id="A0A512AF11"/>
<dbReference type="PANTHER" id="PTHR33164:SF43">
    <property type="entry name" value="HTH-TYPE TRANSCRIPTIONAL REPRESSOR YETL"/>
    <property type="match status" value="1"/>
</dbReference>
<organism evidence="2 3">
    <name type="scientific">Novosphingobium sediminis</name>
    <dbReference type="NCBI Taxonomy" id="707214"/>
    <lineage>
        <taxon>Bacteria</taxon>
        <taxon>Pseudomonadati</taxon>
        <taxon>Pseudomonadota</taxon>
        <taxon>Alphaproteobacteria</taxon>
        <taxon>Sphingomonadales</taxon>
        <taxon>Sphingomonadaceae</taxon>
        <taxon>Novosphingobium</taxon>
    </lineage>
</organism>
<dbReference type="GO" id="GO:0003700">
    <property type="term" value="F:DNA-binding transcription factor activity"/>
    <property type="evidence" value="ECO:0007669"/>
    <property type="project" value="InterPro"/>
</dbReference>
<dbReference type="PANTHER" id="PTHR33164">
    <property type="entry name" value="TRANSCRIPTIONAL REGULATOR, MARR FAMILY"/>
    <property type="match status" value="1"/>
</dbReference>
<dbReference type="InterPro" id="IPR036388">
    <property type="entry name" value="WH-like_DNA-bd_sf"/>
</dbReference>
<evidence type="ECO:0000313" key="2">
    <source>
        <dbReference type="EMBL" id="GEN98232.1"/>
    </source>
</evidence>
<dbReference type="SMART" id="SM00347">
    <property type="entry name" value="HTH_MARR"/>
    <property type="match status" value="1"/>
</dbReference>
<sequence>MPLSRQAVTPELDLDGLDRVLGIHVGTINTLLLSRLERQLETFKVTPKQVAILWLVNANPGVKQSDLSRFFKIERPTVHQFVRQLTMNGHLVSEPSKLDRRAGGLWITETGAATLTAAREIIFTDEADLLSPLTADEQAELYRLIIKVYLSAPSRT</sequence>
<dbReference type="PRINTS" id="PR00598">
    <property type="entry name" value="HTHMARR"/>
</dbReference>
<dbReference type="InterPro" id="IPR036390">
    <property type="entry name" value="WH_DNA-bd_sf"/>
</dbReference>
<dbReference type="EMBL" id="BJYR01000001">
    <property type="protein sequence ID" value="GEN98232.1"/>
    <property type="molecule type" value="Genomic_DNA"/>
</dbReference>
<dbReference type="Gene3D" id="1.10.10.10">
    <property type="entry name" value="Winged helix-like DNA-binding domain superfamily/Winged helix DNA-binding domain"/>
    <property type="match status" value="1"/>
</dbReference>
<dbReference type="SUPFAM" id="SSF46785">
    <property type="entry name" value="Winged helix' DNA-binding domain"/>
    <property type="match status" value="1"/>
</dbReference>
<dbReference type="Proteomes" id="UP000321464">
    <property type="component" value="Unassembled WGS sequence"/>
</dbReference>
<feature type="domain" description="HTH marR-type" evidence="1">
    <location>
        <begin position="14"/>
        <end position="150"/>
    </location>
</feature>
<protein>
    <recommendedName>
        <fullName evidence="1">HTH marR-type domain-containing protein</fullName>
    </recommendedName>
</protein>
<name>A0A512AF11_9SPHN</name>
<accession>A0A512AF11</accession>
<dbReference type="GO" id="GO:0006950">
    <property type="term" value="P:response to stress"/>
    <property type="evidence" value="ECO:0007669"/>
    <property type="project" value="TreeGrafter"/>
</dbReference>
<gene>
    <name evidence="2" type="ORF">NSE01_00650</name>
</gene>
<dbReference type="OrthoDB" id="7269152at2"/>
<dbReference type="InterPro" id="IPR000835">
    <property type="entry name" value="HTH_MarR-typ"/>
</dbReference>